<feature type="compositionally biased region" description="Polar residues" evidence="1">
    <location>
        <begin position="29"/>
        <end position="39"/>
    </location>
</feature>
<reference evidence="2" key="1">
    <citation type="journal article" date="2019" name="bioRxiv">
        <title>The Genome of the Zebra Mussel, Dreissena polymorpha: A Resource for Invasive Species Research.</title>
        <authorList>
            <person name="McCartney M.A."/>
            <person name="Auch B."/>
            <person name="Kono T."/>
            <person name="Mallez S."/>
            <person name="Zhang Y."/>
            <person name="Obille A."/>
            <person name="Becker A."/>
            <person name="Abrahante J.E."/>
            <person name="Garbe J."/>
            <person name="Badalamenti J.P."/>
            <person name="Herman A."/>
            <person name="Mangelson H."/>
            <person name="Liachko I."/>
            <person name="Sullivan S."/>
            <person name="Sone E.D."/>
            <person name="Koren S."/>
            <person name="Silverstein K.A.T."/>
            <person name="Beckman K.B."/>
            <person name="Gohl D.M."/>
        </authorList>
    </citation>
    <scope>NUCLEOTIDE SEQUENCE</scope>
    <source>
        <strain evidence="2">Duluth1</strain>
        <tissue evidence="2">Whole animal</tissue>
    </source>
</reference>
<proteinExistence type="predicted"/>
<reference evidence="2" key="2">
    <citation type="submission" date="2020-11" db="EMBL/GenBank/DDBJ databases">
        <authorList>
            <person name="McCartney M.A."/>
            <person name="Auch B."/>
            <person name="Kono T."/>
            <person name="Mallez S."/>
            <person name="Becker A."/>
            <person name="Gohl D.M."/>
            <person name="Silverstein K.A.T."/>
            <person name="Koren S."/>
            <person name="Bechman K.B."/>
            <person name="Herman A."/>
            <person name="Abrahante J.E."/>
            <person name="Garbe J."/>
        </authorList>
    </citation>
    <scope>NUCLEOTIDE SEQUENCE</scope>
    <source>
        <strain evidence="2">Duluth1</strain>
        <tissue evidence="2">Whole animal</tissue>
    </source>
</reference>
<dbReference type="EMBL" id="JAIWYP010000012">
    <property type="protein sequence ID" value="KAH3725408.1"/>
    <property type="molecule type" value="Genomic_DNA"/>
</dbReference>
<feature type="compositionally biased region" description="Basic and acidic residues" evidence="1">
    <location>
        <begin position="13"/>
        <end position="27"/>
    </location>
</feature>
<comment type="caution">
    <text evidence="2">The sequence shown here is derived from an EMBL/GenBank/DDBJ whole genome shotgun (WGS) entry which is preliminary data.</text>
</comment>
<keyword evidence="3" id="KW-1185">Reference proteome</keyword>
<evidence type="ECO:0000313" key="2">
    <source>
        <dbReference type="EMBL" id="KAH3725408.1"/>
    </source>
</evidence>
<protein>
    <submittedName>
        <fullName evidence="2">Uncharacterized protein</fullName>
    </submittedName>
</protein>
<feature type="compositionally biased region" description="Polar residues" evidence="1">
    <location>
        <begin position="1"/>
        <end position="10"/>
    </location>
</feature>
<evidence type="ECO:0000313" key="3">
    <source>
        <dbReference type="Proteomes" id="UP000828390"/>
    </source>
</evidence>
<feature type="region of interest" description="Disordered" evidence="1">
    <location>
        <begin position="1"/>
        <end position="53"/>
    </location>
</feature>
<organism evidence="2 3">
    <name type="scientific">Dreissena polymorpha</name>
    <name type="common">Zebra mussel</name>
    <name type="synonym">Mytilus polymorpha</name>
    <dbReference type="NCBI Taxonomy" id="45954"/>
    <lineage>
        <taxon>Eukaryota</taxon>
        <taxon>Metazoa</taxon>
        <taxon>Spiralia</taxon>
        <taxon>Lophotrochozoa</taxon>
        <taxon>Mollusca</taxon>
        <taxon>Bivalvia</taxon>
        <taxon>Autobranchia</taxon>
        <taxon>Heteroconchia</taxon>
        <taxon>Euheterodonta</taxon>
        <taxon>Imparidentia</taxon>
        <taxon>Neoheterodontei</taxon>
        <taxon>Myida</taxon>
        <taxon>Dreissenoidea</taxon>
        <taxon>Dreissenidae</taxon>
        <taxon>Dreissena</taxon>
    </lineage>
</organism>
<evidence type="ECO:0000256" key="1">
    <source>
        <dbReference type="SAM" id="MobiDB-lite"/>
    </source>
</evidence>
<dbReference type="Proteomes" id="UP000828390">
    <property type="component" value="Unassembled WGS sequence"/>
</dbReference>
<name>A0A9D4CJ39_DREPO</name>
<gene>
    <name evidence="2" type="ORF">DPMN_051241</name>
</gene>
<accession>A0A9D4CJ39</accession>
<dbReference type="AlphaFoldDB" id="A0A9D4CJ39"/>
<sequence length="53" mass="5725">MKTSCSQLPTPETDGKSKTSLSEHLKGLSESSTTCLNEEQSQKPEMHSQLSSA</sequence>